<dbReference type="RefSeq" id="WP_163298558.1">
    <property type="nucleotide sequence ID" value="NZ_JAAGRR010000054.1"/>
</dbReference>
<proteinExistence type="predicted"/>
<organism evidence="1 2">
    <name type="scientific">Dissulfurirhabdus thermomarina</name>
    <dbReference type="NCBI Taxonomy" id="1765737"/>
    <lineage>
        <taxon>Bacteria</taxon>
        <taxon>Deltaproteobacteria</taxon>
        <taxon>Dissulfurirhabdaceae</taxon>
        <taxon>Dissulfurirhabdus</taxon>
    </lineage>
</organism>
<dbReference type="Proteomes" id="UP000469346">
    <property type="component" value="Unassembled WGS sequence"/>
</dbReference>
<reference evidence="1 2" key="1">
    <citation type="submission" date="2020-02" db="EMBL/GenBank/DDBJ databases">
        <title>Comparative genomics of sulfur disproportionating microorganisms.</title>
        <authorList>
            <person name="Ward L.M."/>
            <person name="Bertran E."/>
            <person name="Johnston D.T."/>
        </authorList>
    </citation>
    <scope>NUCLEOTIDE SEQUENCE [LARGE SCALE GENOMIC DNA]</scope>
    <source>
        <strain evidence="1 2">DSM 100025</strain>
    </source>
</reference>
<evidence type="ECO:0000313" key="1">
    <source>
        <dbReference type="EMBL" id="NDY42418.1"/>
    </source>
</evidence>
<sequence>MVGVAAPLLDYAEPVLEASSCRRDRACFKARLETAADLSPLLPYANARVKVLTHDPEEPVLVFRHEGYRVALRPHEVAVGVVADLEEGRAAVRRVVDLLNDLWARRNEIPP</sequence>
<accession>A0A6N9TMY2</accession>
<comment type="caution">
    <text evidence="1">The sequence shown here is derived from an EMBL/GenBank/DDBJ whole genome shotgun (WGS) entry which is preliminary data.</text>
</comment>
<protein>
    <submittedName>
        <fullName evidence="1">Uncharacterized protein</fullName>
    </submittedName>
</protein>
<gene>
    <name evidence="1" type="ORF">G3N55_06125</name>
</gene>
<keyword evidence="2" id="KW-1185">Reference proteome</keyword>
<dbReference type="AlphaFoldDB" id="A0A6N9TMY2"/>
<feature type="non-terminal residue" evidence="1">
    <location>
        <position position="111"/>
    </location>
</feature>
<evidence type="ECO:0000313" key="2">
    <source>
        <dbReference type="Proteomes" id="UP000469346"/>
    </source>
</evidence>
<dbReference type="EMBL" id="JAAGRR010000054">
    <property type="protein sequence ID" value="NDY42418.1"/>
    <property type="molecule type" value="Genomic_DNA"/>
</dbReference>
<name>A0A6N9TMY2_DISTH</name>